<evidence type="ECO:0000313" key="2">
    <source>
        <dbReference type="EMBL" id="KAF5370814.1"/>
    </source>
</evidence>
<dbReference type="AlphaFoldDB" id="A0A8H5GTP8"/>
<organism evidence="2 3">
    <name type="scientific">Tetrapyrgos nigripes</name>
    <dbReference type="NCBI Taxonomy" id="182062"/>
    <lineage>
        <taxon>Eukaryota</taxon>
        <taxon>Fungi</taxon>
        <taxon>Dikarya</taxon>
        <taxon>Basidiomycota</taxon>
        <taxon>Agaricomycotina</taxon>
        <taxon>Agaricomycetes</taxon>
        <taxon>Agaricomycetidae</taxon>
        <taxon>Agaricales</taxon>
        <taxon>Marasmiineae</taxon>
        <taxon>Marasmiaceae</taxon>
        <taxon>Tetrapyrgos</taxon>
    </lineage>
</organism>
<keyword evidence="3" id="KW-1185">Reference proteome</keyword>
<dbReference type="OrthoDB" id="3260134at2759"/>
<evidence type="ECO:0000313" key="3">
    <source>
        <dbReference type="Proteomes" id="UP000559256"/>
    </source>
</evidence>
<reference evidence="2 3" key="1">
    <citation type="journal article" date="2020" name="ISME J.">
        <title>Uncovering the hidden diversity of litter-decomposition mechanisms in mushroom-forming fungi.</title>
        <authorList>
            <person name="Floudas D."/>
            <person name="Bentzer J."/>
            <person name="Ahren D."/>
            <person name="Johansson T."/>
            <person name="Persson P."/>
            <person name="Tunlid A."/>
        </authorList>
    </citation>
    <scope>NUCLEOTIDE SEQUENCE [LARGE SCALE GENOMIC DNA]</scope>
    <source>
        <strain evidence="2 3">CBS 291.85</strain>
    </source>
</reference>
<protein>
    <submittedName>
        <fullName evidence="2">Uncharacterized protein</fullName>
    </submittedName>
</protein>
<feature type="compositionally biased region" description="Polar residues" evidence="1">
    <location>
        <begin position="213"/>
        <end position="223"/>
    </location>
</feature>
<dbReference type="EMBL" id="JAACJM010000010">
    <property type="protein sequence ID" value="KAF5370814.1"/>
    <property type="molecule type" value="Genomic_DNA"/>
</dbReference>
<comment type="caution">
    <text evidence="2">The sequence shown here is derived from an EMBL/GenBank/DDBJ whole genome shotgun (WGS) entry which is preliminary data.</text>
</comment>
<feature type="region of interest" description="Disordered" evidence="1">
    <location>
        <begin position="1"/>
        <end position="23"/>
    </location>
</feature>
<proteinExistence type="predicted"/>
<evidence type="ECO:0000256" key="1">
    <source>
        <dbReference type="SAM" id="MobiDB-lite"/>
    </source>
</evidence>
<accession>A0A8H5GTP8</accession>
<feature type="region of interest" description="Disordered" evidence="1">
    <location>
        <begin position="155"/>
        <end position="256"/>
    </location>
</feature>
<sequence>MAGANYMGGKRNRAKARNRDTVGKAERRFFGQQRFNLAIRRKPSLKSEHQTPSRPTSILDIGFSHAKSSIQSSLRGYIPDPIHVNSRSKLSKLSDDANSSDIYSSKVLQILDSTEPLSVRAAADKVLALPDLAGLCRSNRGLKRHLSPQLATIARQHSKKLHTSSPECDDTNRDDRSPPMSQDYLFHRRYGKGASSPSNSIGEAQDEELPDTLEQQSQSSSYGPSHCNDHLVPNLNSSSNPQTPPNDMNLPDEEEDDIHGLPYTSTQFQAGSTSNIDHVFNCDDPWRALGVILGFEDNWPPLRRRDFGALLDAIPDEPLPQSDDGYTVPQHLTDLADSPDAVQEAGNISDDSDSTFSSTMVHHFAEPESVPPSSSTSGQCRLSSSTRKHLTVLSPDMSSPGSIGTLFAARDRESRLSESPTSLFSERRSSEFGYRRNSVVSSPDAYLLTTPRTGFENRDGFRRLSDPPTSLFFERRSSGFGYQHNSPVSSSDACLLATPRTGFENMVFATIPPHSVAGDCSPDPRGFRRRDLESNVAPQTPHISSALAMDSPAFNHSERFLHYNPSRTLVSALNRKIDSHVGALRSQHSAHASFVSAATALSAEEDGEIPTLLVPVRYSSNSPREDVRGGVLLDVDQVAVDVNHSKESPSCSRSDNFENPSYTVAPCNNAYFAPGSDPDQGEENISLARESLSMQVCHGPALFDDEDFEEEQY</sequence>
<name>A0A8H5GTP8_9AGAR</name>
<dbReference type="Proteomes" id="UP000559256">
    <property type="component" value="Unassembled WGS sequence"/>
</dbReference>
<gene>
    <name evidence="2" type="ORF">D9758_002022</name>
</gene>